<evidence type="ECO:0000256" key="1">
    <source>
        <dbReference type="ARBA" id="ARBA00004477"/>
    </source>
</evidence>
<evidence type="ECO:0000256" key="7">
    <source>
        <dbReference type="ARBA" id="ARBA00022801"/>
    </source>
</evidence>
<keyword evidence="14" id="KW-1185">Reference proteome</keyword>
<comment type="pathway">
    <text evidence="2">Carbohydrate biosynthesis; gluconeogenesis.</text>
</comment>
<keyword evidence="10 11" id="KW-0472">Membrane</keyword>
<gene>
    <name evidence="13" type="primary">G6PC_2</name>
    <name evidence="13" type="ORF">SK128_021920</name>
</gene>
<comment type="similarity">
    <text evidence="3">Belongs to the glucose-6-phosphatase family.</text>
</comment>
<dbReference type="GO" id="GO:0004346">
    <property type="term" value="F:glucose-6-phosphatase activity"/>
    <property type="evidence" value="ECO:0007669"/>
    <property type="project" value="UniProtKB-EC"/>
</dbReference>
<evidence type="ECO:0000256" key="9">
    <source>
        <dbReference type="ARBA" id="ARBA00022989"/>
    </source>
</evidence>
<dbReference type="Proteomes" id="UP001381693">
    <property type="component" value="Unassembled WGS sequence"/>
</dbReference>
<evidence type="ECO:0000256" key="5">
    <source>
        <dbReference type="ARBA" id="ARBA00022432"/>
    </source>
</evidence>
<keyword evidence="6 11" id="KW-0812">Transmembrane</keyword>
<feature type="domain" description="Phosphatidic acid phosphatase type 2/haloperoxidase" evidence="12">
    <location>
        <begin position="38"/>
        <end position="115"/>
    </location>
</feature>
<dbReference type="GO" id="GO:0006094">
    <property type="term" value="P:gluconeogenesis"/>
    <property type="evidence" value="ECO:0007669"/>
    <property type="project" value="UniProtKB-KW"/>
</dbReference>
<feature type="non-terminal residue" evidence="13">
    <location>
        <position position="123"/>
    </location>
</feature>
<evidence type="ECO:0000256" key="3">
    <source>
        <dbReference type="ARBA" id="ARBA00009266"/>
    </source>
</evidence>
<dbReference type="Pfam" id="PF01569">
    <property type="entry name" value="PAP2"/>
    <property type="match status" value="1"/>
</dbReference>
<dbReference type="SUPFAM" id="SSF48317">
    <property type="entry name" value="Acid phosphatase/Vanadium-dependent haloperoxidase"/>
    <property type="match status" value="1"/>
</dbReference>
<feature type="non-terminal residue" evidence="13">
    <location>
        <position position="1"/>
    </location>
</feature>
<reference evidence="13 14" key="1">
    <citation type="submission" date="2023-11" db="EMBL/GenBank/DDBJ databases">
        <title>Halocaridina rubra genome assembly.</title>
        <authorList>
            <person name="Smith C."/>
        </authorList>
    </citation>
    <scope>NUCLEOTIDE SEQUENCE [LARGE SCALE GENOMIC DNA]</scope>
    <source>
        <strain evidence="13">EP-1</strain>
        <tissue evidence="13">Whole</tissue>
    </source>
</reference>
<dbReference type="EC" id="3.1.3.9" evidence="4"/>
<organism evidence="13 14">
    <name type="scientific">Halocaridina rubra</name>
    <name type="common">Hawaiian red shrimp</name>
    <dbReference type="NCBI Taxonomy" id="373956"/>
    <lineage>
        <taxon>Eukaryota</taxon>
        <taxon>Metazoa</taxon>
        <taxon>Ecdysozoa</taxon>
        <taxon>Arthropoda</taxon>
        <taxon>Crustacea</taxon>
        <taxon>Multicrustacea</taxon>
        <taxon>Malacostraca</taxon>
        <taxon>Eumalacostraca</taxon>
        <taxon>Eucarida</taxon>
        <taxon>Decapoda</taxon>
        <taxon>Pleocyemata</taxon>
        <taxon>Caridea</taxon>
        <taxon>Atyoidea</taxon>
        <taxon>Atyidae</taxon>
        <taxon>Halocaridina</taxon>
    </lineage>
</organism>
<dbReference type="InterPro" id="IPR036938">
    <property type="entry name" value="PAP2/HPO_sf"/>
</dbReference>
<dbReference type="PANTHER" id="PTHR12591">
    <property type="entry name" value="GLUCOSE-6-PHOSPHATASE"/>
    <property type="match status" value="1"/>
</dbReference>
<feature type="transmembrane region" description="Helical" evidence="11">
    <location>
        <begin position="98"/>
        <end position="118"/>
    </location>
</feature>
<dbReference type="AlphaFoldDB" id="A0AAN8XEZ4"/>
<keyword evidence="5" id="KW-0312">Gluconeogenesis</keyword>
<dbReference type="EMBL" id="JAXCGZ010004597">
    <property type="protein sequence ID" value="KAK7081641.1"/>
    <property type="molecule type" value="Genomic_DNA"/>
</dbReference>
<dbReference type="GO" id="GO:0005789">
    <property type="term" value="C:endoplasmic reticulum membrane"/>
    <property type="evidence" value="ECO:0007669"/>
    <property type="project" value="UniProtKB-SubCell"/>
</dbReference>
<evidence type="ECO:0000256" key="6">
    <source>
        <dbReference type="ARBA" id="ARBA00022692"/>
    </source>
</evidence>
<evidence type="ECO:0000259" key="12">
    <source>
        <dbReference type="Pfam" id="PF01569"/>
    </source>
</evidence>
<sequence length="123" mass="14115">LEPYETWIVKASVLGDNREAFTFFFPVIAGLRAELGARVLWAAILVEWSNLILKWIFKGDRPYWWIAETDLYSDENRPILRQFPNTCESGPGTPSGHLMMNTAIFYVILTGISSLFIWNSTKL</sequence>
<dbReference type="InterPro" id="IPR000326">
    <property type="entry name" value="PAP2/HPO"/>
</dbReference>
<evidence type="ECO:0000256" key="11">
    <source>
        <dbReference type="SAM" id="Phobius"/>
    </source>
</evidence>
<evidence type="ECO:0000313" key="13">
    <source>
        <dbReference type="EMBL" id="KAK7081641.1"/>
    </source>
</evidence>
<dbReference type="GO" id="GO:0051156">
    <property type="term" value="P:glucose 6-phosphate metabolic process"/>
    <property type="evidence" value="ECO:0007669"/>
    <property type="project" value="TreeGrafter"/>
</dbReference>
<evidence type="ECO:0000256" key="4">
    <source>
        <dbReference type="ARBA" id="ARBA00012634"/>
    </source>
</evidence>
<evidence type="ECO:0000256" key="10">
    <source>
        <dbReference type="ARBA" id="ARBA00023136"/>
    </source>
</evidence>
<evidence type="ECO:0000313" key="14">
    <source>
        <dbReference type="Proteomes" id="UP001381693"/>
    </source>
</evidence>
<evidence type="ECO:0000256" key="8">
    <source>
        <dbReference type="ARBA" id="ARBA00022824"/>
    </source>
</evidence>
<evidence type="ECO:0000256" key="2">
    <source>
        <dbReference type="ARBA" id="ARBA00004742"/>
    </source>
</evidence>
<name>A0AAN8XEZ4_HALRR</name>
<keyword evidence="7 13" id="KW-0378">Hydrolase</keyword>
<comment type="subcellular location">
    <subcellularLocation>
        <location evidence="1">Endoplasmic reticulum membrane</location>
        <topology evidence="1">Multi-pass membrane protein</topology>
    </subcellularLocation>
</comment>
<comment type="caution">
    <text evidence="13">The sequence shown here is derived from an EMBL/GenBank/DDBJ whole genome shotgun (WGS) entry which is preliminary data.</text>
</comment>
<proteinExistence type="inferred from homology"/>
<accession>A0AAN8XEZ4</accession>
<dbReference type="PANTHER" id="PTHR12591:SF0">
    <property type="entry name" value="FI19814P1"/>
    <property type="match status" value="1"/>
</dbReference>
<protein>
    <recommendedName>
        <fullName evidence="4">glucose-6-phosphatase</fullName>
        <ecNumber evidence="4">3.1.3.9</ecNumber>
    </recommendedName>
</protein>
<keyword evidence="9 11" id="KW-1133">Transmembrane helix</keyword>
<keyword evidence="8" id="KW-0256">Endoplasmic reticulum</keyword>